<comment type="similarity">
    <text evidence="3 11">Belongs to the glycosyl hydrolase 47 family.</text>
</comment>
<dbReference type="EC" id="3.2.1.-" evidence="11"/>
<dbReference type="InterPro" id="IPR036026">
    <property type="entry name" value="Seven-hairpin_glycosidases"/>
</dbReference>
<dbReference type="Pfam" id="PF01532">
    <property type="entry name" value="Glyco_hydro_47"/>
    <property type="match status" value="1"/>
</dbReference>
<evidence type="ECO:0000256" key="14">
    <source>
        <dbReference type="SAM" id="SignalP"/>
    </source>
</evidence>
<evidence type="ECO:0000256" key="10">
    <source>
        <dbReference type="PIRSR" id="PIRSR601382-3"/>
    </source>
</evidence>
<comment type="catalytic activity">
    <reaction evidence="9">
        <text>N(4)-(alpha-D-Man-(1-&gt;2)-alpha-D-Man-(1-&gt;2)-alpha-D-Man-(1-&gt;3)-[alpha-D-Man-(1-&gt;2)-alpha-D-Man-(1-&gt;3)-[alpha-D-Man-(1-&gt;2)-alpha-D-Man-(1-&gt;6)]-alpha-D-Man-(1-&gt;6)]-beta-D-Man-(1-&gt;4)-beta-D-GlcNAc-(1-&gt;4)-beta-D-GlcNAc)-L-asparaginyl-[protein] (N-glucan mannose isomer 9A1,2,3B1,2,3) + 4 H2O = N(4)-(alpha-D-Man-(1-&gt;3)-[alpha-D-Man-(1-&gt;3)-[alpha-D-Man-(1-&gt;6)]-alpha-D-Man-(1-&gt;6)]-beta-D-Man-(1-&gt;4)-beta-D-GlcNAc-(1-&gt;4)-beta-D-GlcNAc)-L-asparaginyl-[protein] (N-glucan mannose isomer 5A1,2) + 4 beta-D-mannose</text>
        <dbReference type="Rhea" id="RHEA:56008"/>
        <dbReference type="Rhea" id="RHEA-COMP:14356"/>
        <dbReference type="Rhea" id="RHEA-COMP:14367"/>
        <dbReference type="ChEBI" id="CHEBI:15377"/>
        <dbReference type="ChEBI" id="CHEBI:28563"/>
        <dbReference type="ChEBI" id="CHEBI:59087"/>
        <dbReference type="ChEBI" id="CHEBI:139493"/>
        <dbReference type="EC" id="3.2.1.113"/>
    </reaction>
</comment>
<feature type="coiled-coil region" evidence="12">
    <location>
        <begin position="1508"/>
        <end position="1536"/>
    </location>
</feature>
<dbReference type="InParanoid" id="F0Y5X5"/>
<reference evidence="15 16" key="1">
    <citation type="journal article" date="2011" name="Proc. Natl. Acad. Sci. U.S.A.">
        <title>Niche of harmful alga Aureococcus anophagefferens revealed through ecogenomics.</title>
        <authorList>
            <person name="Gobler C.J."/>
            <person name="Berry D.L."/>
            <person name="Dyhrman S.T."/>
            <person name="Wilhelm S.W."/>
            <person name="Salamov A."/>
            <person name="Lobanov A.V."/>
            <person name="Zhang Y."/>
            <person name="Collier J.L."/>
            <person name="Wurch L.L."/>
            <person name="Kustka A.B."/>
            <person name="Dill B.D."/>
            <person name="Shah M."/>
            <person name="VerBerkmoes N.C."/>
            <person name="Kuo A."/>
            <person name="Terry A."/>
            <person name="Pangilinan J."/>
            <person name="Lindquist E.A."/>
            <person name="Lucas S."/>
            <person name="Paulsen I.T."/>
            <person name="Hattenrath-Lehmann T.K."/>
            <person name="Talmage S.C."/>
            <person name="Walker E.A."/>
            <person name="Koch F."/>
            <person name="Burson A.M."/>
            <person name="Marcoval M.A."/>
            <person name="Tang Y.Z."/>
            <person name="Lecleir G.R."/>
            <person name="Coyne K.J."/>
            <person name="Berg G.M."/>
            <person name="Bertrand E.M."/>
            <person name="Saito M.A."/>
            <person name="Gladyshev V.N."/>
            <person name="Grigoriev I.V."/>
        </authorList>
    </citation>
    <scope>NUCLEOTIDE SEQUENCE [LARGE SCALE GENOMIC DNA]</scope>
    <source>
        <strain evidence="16">CCMP 1984</strain>
    </source>
</reference>
<evidence type="ECO:0000256" key="9">
    <source>
        <dbReference type="ARBA" id="ARBA00048605"/>
    </source>
</evidence>
<keyword evidence="11" id="KW-0326">Glycosidase</keyword>
<evidence type="ECO:0000256" key="5">
    <source>
        <dbReference type="ARBA" id="ARBA00022801"/>
    </source>
</evidence>
<evidence type="ECO:0000313" key="15">
    <source>
        <dbReference type="EMBL" id="EGB09718.1"/>
    </source>
</evidence>
<feature type="compositionally biased region" description="Basic and acidic residues" evidence="13">
    <location>
        <begin position="1789"/>
        <end position="1814"/>
    </location>
</feature>
<feature type="chain" id="PRO_5003264434" description="alpha-1,2-Mannosidase" evidence="14">
    <location>
        <begin position="19"/>
        <end position="1814"/>
    </location>
</feature>
<evidence type="ECO:0000256" key="8">
    <source>
        <dbReference type="ARBA" id="ARBA00047669"/>
    </source>
</evidence>
<keyword evidence="7 10" id="KW-1015">Disulfide bond</keyword>
<accession>F0Y5X5</accession>
<dbReference type="Proteomes" id="UP000002729">
    <property type="component" value="Unassembled WGS sequence"/>
</dbReference>
<name>F0Y5X5_AURAN</name>
<gene>
    <name evidence="15" type="ORF">AURANDRAFT_63227</name>
</gene>
<evidence type="ECO:0000256" key="6">
    <source>
        <dbReference type="ARBA" id="ARBA00022837"/>
    </source>
</evidence>
<evidence type="ECO:0000256" key="1">
    <source>
        <dbReference type="ARBA" id="ARBA00001913"/>
    </source>
</evidence>
<feature type="coiled-coil region" evidence="12">
    <location>
        <begin position="1270"/>
        <end position="1301"/>
    </location>
</feature>
<dbReference type="Gene3D" id="1.50.10.10">
    <property type="match status" value="1"/>
</dbReference>
<keyword evidence="4" id="KW-0479">Metal-binding</keyword>
<evidence type="ECO:0000256" key="11">
    <source>
        <dbReference type="RuleBase" id="RU361193"/>
    </source>
</evidence>
<dbReference type="GO" id="GO:0005509">
    <property type="term" value="F:calcium ion binding"/>
    <property type="evidence" value="ECO:0007669"/>
    <property type="project" value="InterPro"/>
</dbReference>
<evidence type="ECO:0000256" key="12">
    <source>
        <dbReference type="SAM" id="Coils"/>
    </source>
</evidence>
<keyword evidence="12" id="KW-0175">Coiled coil</keyword>
<dbReference type="EMBL" id="GL833125">
    <property type="protein sequence ID" value="EGB09718.1"/>
    <property type="molecule type" value="Genomic_DNA"/>
</dbReference>
<dbReference type="eggNOG" id="KOG2431">
    <property type="taxonomic scope" value="Eukaryota"/>
</dbReference>
<dbReference type="GO" id="GO:0005783">
    <property type="term" value="C:endoplasmic reticulum"/>
    <property type="evidence" value="ECO:0007669"/>
    <property type="project" value="TreeGrafter"/>
</dbReference>
<organism evidence="16">
    <name type="scientific">Aureococcus anophagefferens</name>
    <name type="common">Harmful bloom alga</name>
    <dbReference type="NCBI Taxonomy" id="44056"/>
    <lineage>
        <taxon>Eukaryota</taxon>
        <taxon>Sar</taxon>
        <taxon>Stramenopiles</taxon>
        <taxon>Ochrophyta</taxon>
        <taxon>Pelagophyceae</taxon>
        <taxon>Pelagomonadales</taxon>
        <taxon>Pelagomonadaceae</taxon>
        <taxon>Aureococcus</taxon>
    </lineage>
</organism>
<keyword evidence="14" id="KW-0732">Signal</keyword>
<comment type="catalytic activity">
    <reaction evidence="8">
        <text>N(4)-(alpha-D-Man-(1-&gt;2)-alpha-D-Man-(1-&gt;2)-alpha-D-Man-(1-&gt;3)-[alpha-D-Man-(1-&gt;3)-[alpha-D-Man-(1-&gt;2)-alpha-D-Man-(1-&gt;6)]-alpha-D-Man-(1-&gt;6)]-beta-D-Man-(1-&gt;4)-beta-D-GlcNAc-(1-&gt;4)-beta-D-GlcNAc)-L-asparaginyl-[protein] (N-glucan mannose isomer 8A1,2,3B1,3) + 3 H2O = N(4)-(alpha-D-Man-(1-&gt;3)-[alpha-D-Man-(1-&gt;3)-[alpha-D-Man-(1-&gt;6)]-alpha-D-Man-(1-&gt;6)]-beta-D-Man-(1-&gt;4)-beta-D-GlcNAc-(1-&gt;4)-beta-D-GlcNAc)-L-asparaginyl-[protein] (N-glucan mannose isomer 5A1,2) + 3 beta-D-mannose</text>
        <dbReference type="Rhea" id="RHEA:56028"/>
        <dbReference type="Rhea" id="RHEA-COMP:14358"/>
        <dbReference type="Rhea" id="RHEA-COMP:14367"/>
        <dbReference type="ChEBI" id="CHEBI:15377"/>
        <dbReference type="ChEBI" id="CHEBI:28563"/>
        <dbReference type="ChEBI" id="CHEBI:59087"/>
        <dbReference type="ChEBI" id="CHEBI:60628"/>
        <dbReference type="EC" id="3.2.1.113"/>
    </reaction>
</comment>
<dbReference type="KEGG" id="aaf:AURANDRAFT_63227"/>
<comment type="pathway">
    <text evidence="2">Protein modification; protein glycosylation.</text>
</comment>
<dbReference type="GO" id="GO:0004571">
    <property type="term" value="F:mannosyl-oligosaccharide 1,2-alpha-mannosidase activity"/>
    <property type="evidence" value="ECO:0007669"/>
    <property type="project" value="UniProtKB-EC"/>
</dbReference>
<evidence type="ECO:0000256" key="3">
    <source>
        <dbReference type="ARBA" id="ARBA00007658"/>
    </source>
</evidence>
<evidence type="ECO:0000313" key="16">
    <source>
        <dbReference type="Proteomes" id="UP000002729"/>
    </source>
</evidence>
<dbReference type="InterPro" id="IPR001382">
    <property type="entry name" value="Glyco_hydro_47"/>
</dbReference>
<dbReference type="GeneID" id="20224240"/>
<feature type="region of interest" description="Disordered" evidence="13">
    <location>
        <begin position="1780"/>
        <end position="1814"/>
    </location>
</feature>
<evidence type="ECO:0000256" key="7">
    <source>
        <dbReference type="ARBA" id="ARBA00023157"/>
    </source>
</evidence>
<feature type="coiled-coil region" evidence="12">
    <location>
        <begin position="1209"/>
        <end position="1236"/>
    </location>
</feature>
<evidence type="ECO:0000256" key="13">
    <source>
        <dbReference type="SAM" id="MobiDB-lite"/>
    </source>
</evidence>
<keyword evidence="5 11" id="KW-0378">Hydrolase</keyword>
<keyword evidence="16" id="KW-1185">Reference proteome</keyword>
<dbReference type="PRINTS" id="PR00747">
    <property type="entry name" value="GLYHDRLASE47"/>
</dbReference>
<feature type="signal peptide" evidence="14">
    <location>
        <begin position="1"/>
        <end position="18"/>
    </location>
</feature>
<protein>
    <recommendedName>
        <fullName evidence="11">alpha-1,2-Mannosidase</fullName>
        <ecNumber evidence="11">3.2.1.-</ecNumber>
    </recommendedName>
</protein>
<dbReference type="OrthoDB" id="10601473at2759"/>
<evidence type="ECO:0000256" key="4">
    <source>
        <dbReference type="ARBA" id="ARBA00022723"/>
    </source>
</evidence>
<comment type="cofactor">
    <cofactor evidence="1">
        <name>Ca(2+)</name>
        <dbReference type="ChEBI" id="CHEBI:29108"/>
    </cofactor>
</comment>
<dbReference type="PANTHER" id="PTHR11742:SF55">
    <property type="entry name" value="ENDOPLASMIC RETICULUM MANNOSYL-OLIGOSACCHARIDE 1,2-ALPHA-MANNOSIDASE"/>
    <property type="match status" value="1"/>
</dbReference>
<sequence length="1814" mass="195792">MAAFWSAATLALLCAARAARPTQPPLGASDAAQRVRASIASAFARYRAEAWGADVLAPLSQSGRDRYASGTLGVTLVASLDALWAARLDDDLEAAAAWVAAESARPGGFGSYDARVDVGEASGRVLGGLLSAFAATGDVRLLRAARQLGDRLLPAWAASGGGAPVGRLWSAKLGVAAPPGDLGVGTTLDAVAGLAELRELARVTGGRRFRDAADDHLAAVLGFRGRLRGDALASDRVSVTAGSFLAANLTLVAPGRGPEEALAAVAAAGPPGDAAAARAEAAWLRAADAYAAHLVQGVDGALFLGDLVANETLTTDFDGRGCAFPGLLARTPRRWPVSRPLADALIETCVRAATDMPSGVAPARSGWRDDRLGAASRADRGGDLAHAAATAKSLFFLRRATGDAAYAARAWDLFAHFEKGAATRGAFAALGDAEADPAAESPRRLVDDMPPSVIAETLKFLYLTFLENETGATHWPAGDAFAVTPRGHALPVASGPSLPPTDDDAAGAALRVGRVGTLTIPDDVDAADAIETFAAAARDAGHDVFRAKEMARAYALVAPGRAPGRPLAEPVTVEGVLEENVTIHAFMDPADALQRVARALVARGRRVDRAWLADVYGRLCARRACGAFPLAPPLTLAVPPLGSVTVEAWDEPADAVERFARSAAVRGHAVPRGKASEMLAWYCRRRKCQRQRLHGDLYADVALRRGNVTARVESSYAEPPEVAALRFLEHLRTEGFDDDEAAAAANVALDDLCASRPGACGGGHEKLLSLDVWSAFNDTVGACECPPLWEPAACVEKFLRRSARVGYNASRRDMDRSIDSMMAWFCARRDCGRPVAPAVRLALPDGRGVTVDPWAEPHNEIKRLALSASDAGAPPTERDLAELTLSVCEKRPGWCGALPATVGVEVRGVGSATCRPWEDPAEVVESFASQAVAAGLPVTASHLAESLRMICGARPCGRTKLKVTALRLFMHPGKTAGRAIAAALDAVDDIYVLGHDGRCDGSTRPCHVVLRDPVDRFVSALAYKQQGGEARMERLLGNRCHHYLLGKRIGEILDDVPGLNGHCEFFDATASNATHCVFRPLTWWVDGHEANIDFLCYDSLGDEFGDILRPYCGDGHCPELPRKNPSDHSKVLGPDGDRHLPALRRFVESYYADDVALYRRHCPRSRAAAANASAGSVKPQRAGDSIRGKTVSMVENHLNKQRSAYDQWIAELCRDAEESAMERDRLKAKLAALREDHKRKVIMKIVGRLGNMQYYCAWSTWYNVTVKMHQQKIEKTIRELRSELESTKKKTEDVEAEAQRRADEAAKMSLGAASESQRKLILKIMTKLTQGLARLGWNQWAKQAFGHKMQQQKMKKIIKRLYNAQLNKGFIAWKTITQKWNLFAKLELKERLIKELADLEQRAKDYKVDAEKRQEDAAAAAMARATGAQKDLLIKIMSKMCGNYMMMGWSVWKLQAVTFKHNQQLLTKIMMRLVRIKEHNAFKYWHIVAFKIIADKHKLREALLESQRDNLAATLMERAEELKKLQQEAVQLLQMSQQNAAATASVMACSDKFADQLHLILDPKALDKKDAPSYEAMLHAMGEGGAPPPDSAQPPSAWGAAPAAENPYAPRANTAPAVNPYAQPPPANPNGIPQMPPGLAPLAPTPPYGAYGAAPMTPSLAPPVGSPTSPPGLEGFQQRCSRRASFLLPVVALPLAAFAEGEEGRLLGEGAVSDAPAPFTQPLPERAKRGVFSCFDKRDDGKFVDVCKEQRIEEAKNAPPVVRNVERDVDMDSIRAVQAEIRSRPRQIKNRETPDWLKGTRDTTNDARPRFDGS</sequence>
<keyword evidence="6" id="KW-0106">Calcium</keyword>
<dbReference type="RefSeq" id="XP_009035762.1">
    <property type="nucleotide sequence ID" value="XM_009037514.1"/>
</dbReference>
<dbReference type="InterPro" id="IPR012341">
    <property type="entry name" value="6hp_glycosidase-like_sf"/>
</dbReference>
<evidence type="ECO:0000256" key="2">
    <source>
        <dbReference type="ARBA" id="ARBA00004922"/>
    </source>
</evidence>
<feature type="disulfide bond" evidence="10">
    <location>
        <begin position="322"/>
        <end position="349"/>
    </location>
</feature>
<dbReference type="PANTHER" id="PTHR11742">
    <property type="entry name" value="MANNOSYL-OLIGOSACCHARIDE ALPHA-1,2-MANNOSIDASE-RELATED"/>
    <property type="match status" value="1"/>
</dbReference>
<proteinExistence type="inferred from homology"/>
<dbReference type="SUPFAM" id="SSF48225">
    <property type="entry name" value="Seven-hairpin glycosidases"/>
    <property type="match status" value="1"/>
</dbReference>
<dbReference type="InterPro" id="IPR050749">
    <property type="entry name" value="Glycosyl_Hydrolase_47"/>
</dbReference>
<feature type="coiled-coil region" evidence="12">
    <location>
        <begin position="1382"/>
        <end position="1416"/>
    </location>
</feature>
<feature type="region of interest" description="Disordered" evidence="13">
    <location>
        <begin position="1582"/>
        <end position="1607"/>
    </location>
</feature>
<dbReference type="GO" id="GO:0005975">
    <property type="term" value="P:carbohydrate metabolic process"/>
    <property type="evidence" value="ECO:0007669"/>
    <property type="project" value="InterPro"/>
</dbReference>
<dbReference type="GO" id="GO:0016020">
    <property type="term" value="C:membrane"/>
    <property type="evidence" value="ECO:0007669"/>
    <property type="project" value="InterPro"/>
</dbReference>